<keyword evidence="3" id="KW-1003">Cell membrane</keyword>
<dbReference type="InterPro" id="IPR011527">
    <property type="entry name" value="ABC1_TM_dom"/>
</dbReference>
<dbReference type="GO" id="GO:0016887">
    <property type="term" value="F:ATP hydrolysis activity"/>
    <property type="evidence" value="ECO:0007669"/>
    <property type="project" value="InterPro"/>
</dbReference>
<feature type="domain" description="ABC transporter" evidence="11">
    <location>
        <begin position="327"/>
        <end position="561"/>
    </location>
</feature>
<dbReference type="PROSITE" id="PS50893">
    <property type="entry name" value="ABC_TRANSPORTER_2"/>
    <property type="match status" value="1"/>
</dbReference>
<dbReference type="STRING" id="84698.SAMN04488528_102735"/>
<dbReference type="CDD" id="cd07346">
    <property type="entry name" value="ABC_6TM_exporters"/>
    <property type="match status" value="1"/>
</dbReference>
<dbReference type="Gene3D" id="1.20.1560.10">
    <property type="entry name" value="ABC transporter type 1, transmembrane domain"/>
    <property type="match status" value="1"/>
</dbReference>
<evidence type="ECO:0000256" key="5">
    <source>
        <dbReference type="ARBA" id="ARBA00022741"/>
    </source>
</evidence>
<protein>
    <submittedName>
        <fullName evidence="13">ABC-type multidrug transport system, ATPase and permease component</fullName>
    </submittedName>
</protein>
<dbReference type="InterPro" id="IPR003593">
    <property type="entry name" value="AAA+_ATPase"/>
</dbReference>
<keyword evidence="7" id="KW-0067">ATP-binding</keyword>
<dbReference type="SUPFAM" id="SSF52540">
    <property type="entry name" value="P-loop containing nucleoside triphosphate hydrolases"/>
    <property type="match status" value="1"/>
</dbReference>
<dbReference type="FunFam" id="3.40.50.300:FF:000299">
    <property type="entry name" value="ABC transporter ATP-binding protein/permease"/>
    <property type="match status" value="1"/>
</dbReference>
<dbReference type="GO" id="GO:0008234">
    <property type="term" value="F:cysteine-type peptidase activity"/>
    <property type="evidence" value="ECO:0007669"/>
    <property type="project" value="UniProtKB-KW"/>
</dbReference>
<dbReference type="PROSITE" id="PS50929">
    <property type="entry name" value="ABC_TM1F"/>
    <property type="match status" value="1"/>
</dbReference>
<dbReference type="OrthoDB" id="95687at2"/>
<dbReference type="GO" id="GO:0005524">
    <property type="term" value="F:ATP binding"/>
    <property type="evidence" value="ECO:0007669"/>
    <property type="project" value="UniProtKB-KW"/>
</dbReference>
<evidence type="ECO:0000256" key="8">
    <source>
        <dbReference type="ARBA" id="ARBA00022989"/>
    </source>
</evidence>
<feature type="domain" description="ABC transmembrane type-1" evidence="12">
    <location>
        <begin position="17"/>
        <end position="295"/>
    </location>
</feature>
<dbReference type="AlphaFoldDB" id="A0A1I1A280"/>
<comment type="subcellular location">
    <subcellularLocation>
        <location evidence="1">Cell membrane</location>
        <topology evidence="1">Multi-pass membrane protein</topology>
    </subcellularLocation>
</comment>
<gene>
    <name evidence="13" type="ORF">SAMN04488528_102735</name>
</gene>
<reference evidence="13 14" key="1">
    <citation type="submission" date="2016-10" db="EMBL/GenBank/DDBJ databases">
        <authorList>
            <person name="de Groot N.N."/>
        </authorList>
    </citation>
    <scope>NUCLEOTIDE SEQUENCE [LARGE SCALE GENOMIC DNA]</scope>
    <source>
        <strain evidence="13 14">DSM 12271</strain>
    </source>
</reference>
<keyword evidence="6" id="KW-0788">Thiol protease</keyword>
<dbReference type="GO" id="GO:0015421">
    <property type="term" value="F:ABC-type oligopeptide transporter activity"/>
    <property type="evidence" value="ECO:0007669"/>
    <property type="project" value="TreeGrafter"/>
</dbReference>
<dbReference type="InterPro" id="IPR017871">
    <property type="entry name" value="ABC_transporter-like_CS"/>
</dbReference>
<dbReference type="RefSeq" id="WP_143087329.1">
    <property type="nucleotide sequence ID" value="NZ_FOKI01000027.1"/>
</dbReference>
<dbReference type="InterPro" id="IPR003439">
    <property type="entry name" value="ABC_transporter-like_ATP-bd"/>
</dbReference>
<dbReference type="PANTHER" id="PTHR43394">
    <property type="entry name" value="ATP-DEPENDENT PERMEASE MDL1, MITOCHONDRIAL"/>
    <property type="match status" value="1"/>
</dbReference>
<feature type="transmembrane region" description="Helical" evidence="10">
    <location>
        <begin position="235"/>
        <end position="257"/>
    </location>
</feature>
<accession>A0A1I1A280</accession>
<evidence type="ECO:0000256" key="9">
    <source>
        <dbReference type="ARBA" id="ARBA00023136"/>
    </source>
</evidence>
<evidence type="ECO:0000313" key="14">
    <source>
        <dbReference type="Proteomes" id="UP000198619"/>
    </source>
</evidence>
<keyword evidence="14" id="KW-1185">Reference proteome</keyword>
<sequence>MKKYLFKYKLLFILRCFTILVCSILDISLAFLLGYLIQLITNRNFDKLFHNGLIIIIIFLLSYLIISYLNRYIRAIYMKKTLITLKNDLFNSIIKKDMKEFTLNNSGKYISILTNDMKIIEDDFFNNIFNLISFSLSFFIALISLISISVYITLTIVILGFFTFIIPTILSNKLIYKKTRYSHCLENFTSTTKDMLSGFEVIKSFNLYNKVEEVFGKSTYKMEESKKDYTLMEEFINLLAALLGFSMFIGVIMVGGFLNLRGIISFGSIIASVQLMNNIATPLSSSVAILNRIKSIKNISNKIESILLSNNKEDIKLNKINKFNKSIELKDVTFGYDENKNVLDDINLTFEKGKKYAIVGESGCGKSTLIKLILGYYNEYYGQILVDNLNLKAIDFNDFYNHISVINQNVFMFDGTIEDNIGLYSNYSKDTIDEALEVSGLKKFIDKLELGIKDSVGENGNKLSGGEKQRIAIARALIKKSSILILDESTSSLDNETSYNIENSILNLDYITAIVVTHKLREDILRKYDEIIVMKNGRIIEIGKFSSLIERHEYFYNLYYLYGGLETTLTQ</sequence>
<dbReference type="Pfam" id="PF00664">
    <property type="entry name" value="ABC_membrane"/>
    <property type="match status" value="1"/>
</dbReference>
<dbReference type="GO" id="GO:0005886">
    <property type="term" value="C:plasma membrane"/>
    <property type="evidence" value="ECO:0007669"/>
    <property type="project" value="UniProtKB-SubCell"/>
</dbReference>
<evidence type="ECO:0000256" key="1">
    <source>
        <dbReference type="ARBA" id="ARBA00004651"/>
    </source>
</evidence>
<keyword evidence="2" id="KW-0813">Transport</keyword>
<keyword evidence="8 10" id="KW-1133">Transmembrane helix</keyword>
<dbReference type="PROSITE" id="PS00211">
    <property type="entry name" value="ABC_TRANSPORTER_1"/>
    <property type="match status" value="1"/>
</dbReference>
<feature type="transmembrane region" description="Helical" evidence="10">
    <location>
        <begin position="151"/>
        <end position="170"/>
    </location>
</feature>
<dbReference type="EMBL" id="FOKI01000027">
    <property type="protein sequence ID" value="SFB30698.1"/>
    <property type="molecule type" value="Genomic_DNA"/>
</dbReference>
<dbReference type="InterPro" id="IPR039421">
    <property type="entry name" value="Type_1_exporter"/>
</dbReference>
<keyword evidence="4 10" id="KW-0812">Transmembrane</keyword>
<feature type="transmembrane region" description="Helical" evidence="10">
    <location>
        <begin position="12"/>
        <end position="37"/>
    </location>
</feature>
<evidence type="ECO:0000256" key="6">
    <source>
        <dbReference type="ARBA" id="ARBA00022807"/>
    </source>
</evidence>
<dbReference type="InterPro" id="IPR027417">
    <property type="entry name" value="P-loop_NTPase"/>
</dbReference>
<evidence type="ECO:0000256" key="10">
    <source>
        <dbReference type="SAM" id="Phobius"/>
    </source>
</evidence>
<evidence type="ECO:0000256" key="3">
    <source>
        <dbReference type="ARBA" id="ARBA00022475"/>
    </source>
</evidence>
<name>A0A1I1A280_9CLOT</name>
<feature type="transmembrane region" description="Helical" evidence="10">
    <location>
        <begin position="124"/>
        <end position="145"/>
    </location>
</feature>
<proteinExistence type="predicted"/>
<feature type="transmembrane region" description="Helical" evidence="10">
    <location>
        <begin position="49"/>
        <end position="70"/>
    </location>
</feature>
<organism evidence="13 14">
    <name type="scientific">Clostridium frigidicarnis</name>
    <dbReference type="NCBI Taxonomy" id="84698"/>
    <lineage>
        <taxon>Bacteria</taxon>
        <taxon>Bacillati</taxon>
        <taxon>Bacillota</taxon>
        <taxon>Clostridia</taxon>
        <taxon>Eubacteriales</taxon>
        <taxon>Clostridiaceae</taxon>
        <taxon>Clostridium</taxon>
    </lineage>
</organism>
<dbReference type="Proteomes" id="UP000198619">
    <property type="component" value="Unassembled WGS sequence"/>
</dbReference>
<evidence type="ECO:0000313" key="13">
    <source>
        <dbReference type="EMBL" id="SFB30698.1"/>
    </source>
</evidence>
<keyword evidence="6" id="KW-0378">Hydrolase</keyword>
<dbReference type="Pfam" id="PF00005">
    <property type="entry name" value="ABC_tran"/>
    <property type="match status" value="1"/>
</dbReference>
<keyword evidence="5" id="KW-0547">Nucleotide-binding</keyword>
<dbReference type="InterPro" id="IPR036640">
    <property type="entry name" value="ABC1_TM_sf"/>
</dbReference>
<evidence type="ECO:0000256" key="7">
    <source>
        <dbReference type="ARBA" id="ARBA00022840"/>
    </source>
</evidence>
<dbReference type="PANTHER" id="PTHR43394:SF1">
    <property type="entry name" value="ATP-BINDING CASSETTE SUB-FAMILY B MEMBER 10, MITOCHONDRIAL"/>
    <property type="match status" value="1"/>
</dbReference>
<dbReference type="SMART" id="SM00382">
    <property type="entry name" value="AAA"/>
    <property type="match status" value="1"/>
</dbReference>
<evidence type="ECO:0000256" key="4">
    <source>
        <dbReference type="ARBA" id="ARBA00022692"/>
    </source>
</evidence>
<keyword evidence="6" id="KW-0645">Protease</keyword>
<dbReference type="SUPFAM" id="SSF90123">
    <property type="entry name" value="ABC transporter transmembrane region"/>
    <property type="match status" value="1"/>
</dbReference>
<evidence type="ECO:0000259" key="12">
    <source>
        <dbReference type="PROSITE" id="PS50929"/>
    </source>
</evidence>
<dbReference type="Gene3D" id="3.40.50.300">
    <property type="entry name" value="P-loop containing nucleotide triphosphate hydrolases"/>
    <property type="match status" value="1"/>
</dbReference>
<keyword evidence="9 10" id="KW-0472">Membrane</keyword>
<evidence type="ECO:0000259" key="11">
    <source>
        <dbReference type="PROSITE" id="PS50893"/>
    </source>
</evidence>
<evidence type="ECO:0000256" key="2">
    <source>
        <dbReference type="ARBA" id="ARBA00022448"/>
    </source>
</evidence>